<dbReference type="GO" id="GO:0004736">
    <property type="term" value="F:pyruvate carboxylase activity"/>
    <property type="evidence" value="ECO:0007669"/>
    <property type="project" value="TreeGrafter"/>
</dbReference>
<organism evidence="2 3">
    <name type="scientific">Candida albicans</name>
    <name type="common">Yeast</name>
    <dbReference type="NCBI Taxonomy" id="5476"/>
    <lineage>
        <taxon>Eukaryota</taxon>
        <taxon>Fungi</taxon>
        <taxon>Dikarya</taxon>
        <taxon>Ascomycota</taxon>
        <taxon>Saccharomycotina</taxon>
        <taxon>Pichiomycetes</taxon>
        <taxon>Debaryomycetaceae</taxon>
        <taxon>Candida/Lodderomyces clade</taxon>
        <taxon>Candida</taxon>
    </lineage>
</organism>
<evidence type="ECO:0000313" key="3">
    <source>
        <dbReference type="Proteomes" id="UP000536275"/>
    </source>
</evidence>
<dbReference type="CDD" id="cd07937">
    <property type="entry name" value="DRE_TIM_PC_TC_5S"/>
    <property type="match status" value="1"/>
</dbReference>
<accession>A0A8H6C3P7</accession>
<dbReference type="PANTHER" id="PTHR43778:SF2">
    <property type="entry name" value="PYRUVATE CARBOXYLASE, MITOCHONDRIAL"/>
    <property type="match status" value="1"/>
</dbReference>
<comment type="caution">
    <text evidence="2">The sequence shown here is derived from an EMBL/GenBank/DDBJ whole genome shotgun (WGS) entry which is preliminary data.</text>
</comment>
<dbReference type="Proteomes" id="UP000536275">
    <property type="component" value="Unassembled WGS sequence"/>
</dbReference>
<feature type="domain" description="Pyruvate carboxyltransferase" evidence="1">
    <location>
        <begin position="1"/>
        <end position="215"/>
    </location>
</feature>
<evidence type="ECO:0000259" key="1">
    <source>
        <dbReference type="PROSITE" id="PS50991"/>
    </source>
</evidence>
<dbReference type="SUPFAM" id="SSF51569">
    <property type="entry name" value="Aldolase"/>
    <property type="match status" value="1"/>
</dbReference>
<dbReference type="PANTHER" id="PTHR43778">
    <property type="entry name" value="PYRUVATE CARBOXYLASE"/>
    <property type="match status" value="1"/>
</dbReference>
<reference evidence="2 3" key="1">
    <citation type="submission" date="2020-03" db="EMBL/GenBank/DDBJ databases">
        <title>FDA dAtabase for Regulatory Grade micrObial Sequences (FDA-ARGOS): Supporting development and validation of Infectious Disease Dx tests.</title>
        <authorList>
            <person name="Campos J."/>
            <person name="Goldberg B."/>
            <person name="Tallon L."/>
            <person name="Sadzewicz L."/>
            <person name="Vavikolanu K."/>
            <person name="Mehta A."/>
            <person name="Aluvathingal J."/>
            <person name="Nadendla S."/>
            <person name="Nandy P."/>
            <person name="Geyer C."/>
            <person name="Yan Y."/>
            <person name="Sichtig H."/>
        </authorList>
    </citation>
    <scope>NUCLEOTIDE SEQUENCE [LARGE SCALE GENOMIC DNA]</scope>
    <source>
        <strain evidence="2 3">FDAARGOS_656</strain>
    </source>
</reference>
<dbReference type="InterPro" id="IPR000891">
    <property type="entry name" value="PYR_CT"/>
</dbReference>
<sequence length="371" mass="40720">MRFLYEDPWARLRKLRSLVPNIPFQMLLRGANGVAYSSLPDNAIDQFVKEAKENGVDIFRVFDALNDLEQLKVGIDAVKKAGGVVEATVCYSGDMMKPGKKYNLQYYLKVVDEIVKMGTHFLGIKDMAGTLKPAAARLLVGEIRSRYPDLPIHVHTHDSAGTGVASMTACAIAGADVVDAASNSMSGLTSQPSISAILASLEGSIETGLSESMVRELDNYWAQMRLLYSCFDADLKGPDPEVYQHEIPGGQLTNLLFQAQQLGLGTKWVQTKETYKVANQILGDLVKVTPTSKVVGDLAQFMVSNTLTEEDVNRLASELDFPDSVLDFFQGLMGTPYGGFPEPLRTNILGNKRQKLNQRPGLTYHQLILSP</sequence>
<dbReference type="GO" id="GO:0005737">
    <property type="term" value="C:cytoplasm"/>
    <property type="evidence" value="ECO:0007669"/>
    <property type="project" value="TreeGrafter"/>
</dbReference>
<dbReference type="InterPro" id="IPR013785">
    <property type="entry name" value="Aldolase_TIM"/>
</dbReference>
<dbReference type="PROSITE" id="PS50991">
    <property type="entry name" value="PYR_CT"/>
    <property type="match status" value="1"/>
</dbReference>
<dbReference type="InterPro" id="IPR055268">
    <property type="entry name" value="PCB-like"/>
</dbReference>
<name>A0A8H6C3P7_CANAX</name>
<dbReference type="EMBL" id="JABWAD010000016">
    <property type="protein sequence ID" value="KAF6071386.1"/>
    <property type="molecule type" value="Genomic_DNA"/>
</dbReference>
<dbReference type="SUPFAM" id="SSF89000">
    <property type="entry name" value="post-HMGL domain-like"/>
    <property type="match status" value="1"/>
</dbReference>
<dbReference type="GO" id="GO:0006094">
    <property type="term" value="P:gluconeogenesis"/>
    <property type="evidence" value="ECO:0007669"/>
    <property type="project" value="TreeGrafter"/>
</dbReference>
<dbReference type="AlphaFoldDB" id="A0A8H6C3P7"/>
<protein>
    <submittedName>
        <fullName evidence="2">Conserved carboxylase domain family protein</fullName>
    </submittedName>
</protein>
<proteinExistence type="predicted"/>
<dbReference type="Gene3D" id="3.20.20.70">
    <property type="entry name" value="Aldolase class I"/>
    <property type="match status" value="1"/>
</dbReference>
<evidence type="ECO:0000313" key="2">
    <source>
        <dbReference type="EMBL" id="KAF6071386.1"/>
    </source>
</evidence>
<dbReference type="Pfam" id="PF00682">
    <property type="entry name" value="HMGL-like"/>
    <property type="match status" value="1"/>
</dbReference>
<dbReference type="FunFam" id="3.20.20.70:FF:000033">
    <property type="entry name" value="Pyruvate carboxylase"/>
    <property type="match status" value="1"/>
</dbReference>
<dbReference type="InterPro" id="IPR003379">
    <property type="entry name" value="Carboxylase_cons_dom"/>
</dbReference>
<dbReference type="Pfam" id="PF02436">
    <property type="entry name" value="PYC_OADA"/>
    <property type="match status" value="1"/>
</dbReference>
<gene>
    <name evidence="2" type="ORF">FOB64_001129</name>
</gene>